<proteinExistence type="predicted"/>
<comment type="catalytic activity">
    <reaction evidence="1">
        <text>Random endo-hydrolysis of N-acetyl-beta-D-glucosaminide (1-&gt;4)-beta-linkages in chitin and chitodextrins.</text>
        <dbReference type="EC" id="3.2.1.14"/>
    </reaction>
</comment>
<evidence type="ECO:0000259" key="4">
    <source>
        <dbReference type="PROSITE" id="PS51910"/>
    </source>
</evidence>
<dbReference type="SUPFAM" id="SSF51445">
    <property type="entry name" value="(Trans)glycosidases"/>
    <property type="match status" value="1"/>
</dbReference>
<organism evidence="5 6">
    <name type="scientific">Arcticibacter tournemirensis</name>
    <dbReference type="NCBI Taxonomy" id="699437"/>
    <lineage>
        <taxon>Bacteria</taxon>
        <taxon>Pseudomonadati</taxon>
        <taxon>Bacteroidota</taxon>
        <taxon>Sphingobacteriia</taxon>
        <taxon>Sphingobacteriales</taxon>
        <taxon>Sphingobacteriaceae</taxon>
        <taxon>Arcticibacter</taxon>
    </lineage>
</organism>
<comment type="caution">
    <text evidence="5">The sequence shown here is derived from an EMBL/GenBank/DDBJ whole genome shotgun (WGS) entry which is preliminary data.</text>
</comment>
<dbReference type="EC" id="3.2.1.14" evidence="2"/>
<dbReference type="PROSITE" id="PS51257">
    <property type="entry name" value="PROKAR_LIPOPROTEIN"/>
    <property type="match status" value="1"/>
</dbReference>
<dbReference type="GO" id="GO:0005576">
    <property type="term" value="C:extracellular region"/>
    <property type="evidence" value="ECO:0007669"/>
    <property type="project" value="TreeGrafter"/>
</dbReference>
<dbReference type="AlphaFoldDB" id="A0A4Q0M2V1"/>
<feature type="domain" description="GH18" evidence="4">
    <location>
        <begin position="41"/>
        <end position="332"/>
    </location>
</feature>
<dbReference type="PANTHER" id="PTHR11177:SF317">
    <property type="entry name" value="CHITINASE 12-RELATED"/>
    <property type="match status" value="1"/>
</dbReference>
<dbReference type="InterPro" id="IPR017853">
    <property type="entry name" value="GH"/>
</dbReference>
<reference evidence="5 6" key="1">
    <citation type="submission" date="2018-12" db="EMBL/GenBank/DDBJ databases">
        <title>The Draft Genome Sequence of the Soil Bacterium Pedobacter tournemirensis R1.</title>
        <authorList>
            <person name="He J."/>
        </authorList>
    </citation>
    <scope>NUCLEOTIDE SEQUENCE [LARGE SCALE GENOMIC DNA]</scope>
    <source>
        <strain evidence="5 6">R1</strain>
    </source>
</reference>
<dbReference type="GO" id="GO:0006032">
    <property type="term" value="P:chitin catabolic process"/>
    <property type="evidence" value="ECO:0007669"/>
    <property type="project" value="TreeGrafter"/>
</dbReference>
<evidence type="ECO:0000256" key="2">
    <source>
        <dbReference type="ARBA" id="ARBA00012729"/>
    </source>
</evidence>
<feature type="chain" id="PRO_5020983290" description="chitinase" evidence="3">
    <location>
        <begin position="22"/>
        <end position="332"/>
    </location>
</feature>
<keyword evidence="3" id="KW-0732">Signal</keyword>
<dbReference type="PANTHER" id="PTHR11177">
    <property type="entry name" value="CHITINASE"/>
    <property type="match status" value="1"/>
</dbReference>
<dbReference type="PROSITE" id="PS51910">
    <property type="entry name" value="GH18_2"/>
    <property type="match status" value="1"/>
</dbReference>
<dbReference type="InterPro" id="IPR001223">
    <property type="entry name" value="Glyco_hydro18_cat"/>
</dbReference>
<evidence type="ECO:0000256" key="1">
    <source>
        <dbReference type="ARBA" id="ARBA00000822"/>
    </source>
</evidence>
<dbReference type="GO" id="GO:0008061">
    <property type="term" value="F:chitin binding"/>
    <property type="evidence" value="ECO:0007669"/>
    <property type="project" value="InterPro"/>
</dbReference>
<dbReference type="Gene3D" id="3.20.20.80">
    <property type="entry name" value="Glycosidases"/>
    <property type="match status" value="1"/>
</dbReference>
<dbReference type="Proteomes" id="UP000290848">
    <property type="component" value="Unassembled WGS sequence"/>
</dbReference>
<dbReference type="Pfam" id="PF00704">
    <property type="entry name" value="Glyco_hydro_18"/>
    <property type="match status" value="1"/>
</dbReference>
<feature type="signal peptide" evidence="3">
    <location>
        <begin position="1"/>
        <end position="21"/>
    </location>
</feature>
<accession>A0A4Q0M2V1</accession>
<dbReference type="GO" id="GO:0005975">
    <property type="term" value="P:carbohydrate metabolic process"/>
    <property type="evidence" value="ECO:0007669"/>
    <property type="project" value="InterPro"/>
</dbReference>
<dbReference type="SMART" id="SM00636">
    <property type="entry name" value="Glyco_18"/>
    <property type="match status" value="1"/>
</dbReference>
<evidence type="ECO:0000256" key="3">
    <source>
        <dbReference type="SAM" id="SignalP"/>
    </source>
</evidence>
<sequence length="332" mass="36097">MRVVRLIIQIICFLPAFTACSKSGTDSPGQGTEKKAYEKGFHIVGYMFSSGNMDTESAKLDFSKITHLNIAFLNPDENGLFAAVPGLAAAAKRAHEHHVKILFSFGGGSAPAHLKDLIKEDKRAKFINELVRVTTTYDLDGVDVDLEGEFIDANYEAFVTGLSAALKLQNKLMTVAVATWNGNSISDKALALFDIINVMSYDQTGPWNKDRPGPHSTYDAAVTDLNYWMTTRSVPAGKLTLGLPFYGYGFGPSIEESFSYGDIVKRFPGSELTDFVEVAGQGTIYYNGIPTIKKKVELALNKKAGGVMIWQLFGDAAGDKSLLKAINSAIPE</sequence>
<dbReference type="GO" id="GO:0008843">
    <property type="term" value="F:endochitinase activity"/>
    <property type="evidence" value="ECO:0007669"/>
    <property type="project" value="UniProtKB-EC"/>
</dbReference>
<dbReference type="EMBL" id="RXOC01000019">
    <property type="protein sequence ID" value="RXF67231.1"/>
    <property type="molecule type" value="Genomic_DNA"/>
</dbReference>
<gene>
    <name evidence="5" type="ORF">EKH83_19890</name>
</gene>
<evidence type="ECO:0000313" key="5">
    <source>
        <dbReference type="EMBL" id="RXF67231.1"/>
    </source>
</evidence>
<name>A0A4Q0M2V1_9SPHI</name>
<evidence type="ECO:0000313" key="6">
    <source>
        <dbReference type="Proteomes" id="UP000290848"/>
    </source>
</evidence>
<dbReference type="InterPro" id="IPR011583">
    <property type="entry name" value="Chitinase_II/V-like_cat"/>
</dbReference>
<dbReference type="InterPro" id="IPR050314">
    <property type="entry name" value="Glycosyl_Hydrlase_18"/>
</dbReference>
<dbReference type="Gene3D" id="3.40.5.30">
    <property type="entry name" value="(Trans)glycosidases - domain 2"/>
    <property type="match status" value="1"/>
</dbReference>
<dbReference type="RefSeq" id="WP_128771221.1">
    <property type="nucleotide sequence ID" value="NZ_RXOC01000019.1"/>
</dbReference>
<protein>
    <recommendedName>
        <fullName evidence="2">chitinase</fullName>
        <ecNumber evidence="2">3.2.1.14</ecNumber>
    </recommendedName>
</protein>